<evidence type="ECO:0000313" key="6">
    <source>
        <dbReference type="Proteomes" id="UP000267096"/>
    </source>
</evidence>
<sequence>MFSVQRIILVVCIFCLIAQPSECGWLSKTWKKLENSAKKRIAEGIAIAIRGGPRYRRHIGDAIYGDILPTEEVDHMVDTFYRRFRILIS</sequence>
<comment type="subcellular location">
    <subcellularLocation>
        <location evidence="1">Secreted</location>
    </subcellularLocation>
</comment>
<dbReference type="WBParaSite" id="ASIM_0001760101-mRNA-1">
    <property type="protein sequence ID" value="ASIM_0001760101-mRNA-1"/>
    <property type="gene ID" value="ASIM_0001760101"/>
</dbReference>
<keyword evidence="2" id="KW-0964">Secreted</keyword>
<proteinExistence type="predicted"/>
<evidence type="ECO:0000256" key="4">
    <source>
        <dbReference type="SAM" id="SignalP"/>
    </source>
</evidence>
<evidence type="ECO:0000256" key="2">
    <source>
        <dbReference type="ARBA" id="ARBA00022525"/>
    </source>
</evidence>
<dbReference type="GO" id="GO:0005576">
    <property type="term" value="C:extracellular region"/>
    <property type="evidence" value="ECO:0007669"/>
    <property type="project" value="UniProtKB-SubCell"/>
</dbReference>
<dbReference type="EMBL" id="UYRR01033641">
    <property type="protein sequence ID" value="VDK59242.1"/>
    <property type="molecule type" value="Genomic_DNA"/>
</dbReference>
<dbReference type="Proteomes" id="UP000267096">
    <property type="component" value="Unassembled WGS sequence"/>
</dbReference>
<organism evidence="7">
    <name type="scientific">Anisakis simplex</name>
    <name type="common">Herring worm</name>
    <dbReference type="NCBI Taxonomy" id="6269"/>
    <lineage>
        <taxon>Eukaryota</taxon>
        <taxon>Metazoa</taxon>
        <taxon>Ecdysozoa</taxon>
        <taxon>Nematoda</taxon>
        <taxon>Chromadorea</taxon>
        <taxon>Rhabditida</taxon>
        <taxon>Spirurina</taxon>
        <taxon>Ascaridomorpha</taxon>
        <taxon>Ascaridoidea</taxon>
        <taxon>Anisakidae</taxon>
        <taxon>Anisakis</taxon>
        <taxon>Anisakis simplex complex</taxon>
    </lineage>
</organism>
<dbReference type="AlphaFoldDB" id="A0A0M3K9F7"/>
<evidence type="ECO:0000256" key="3">
    <source>
        <dbReference type="ARBA" id="ARBA00022529"/>
    </source>
</evidence>
<reference evidence="5 6" key="2">
    <citation type="submission" date="2018-11" db="EMBL/GenBank/DDBJ databases">
        <authorList>
            <consortium name="Pathogen Informatics"/>
        </authorList>
    </citation>
    <scope>NUCLEOTIDE SEQUENCE [LARGE SCALE GENOMIC DNA]</scope>
</reference>
<reference evidence="7" key="1">
    <citation type="submission" date="2017-02" db="UniProtKB">
        <authorList>
            <consortium name="WormBaseParasite"/>
        </authorList>
    </citation>
    <scope>IDENTIFICATION</scope>
</reference>
<evidence type="ECO:0000256" key="1">
    <source>
        <dbReference type="ARBA" id="ARBA00004613"/>
    </source>
</evidence>
<dbReference type="OrthoDB" id="10564894at2759"/>
<evidence type="ECO:0000313" key="5">
    <source>
        <dbReference type="EMBL" id="VDK59242.1"/>
    </source>
</evidence>
<dbReference type="InterPro" id="IPR000875">
    <property type="entry name" value="CecC-like"/>
</dbReference>
<keyword evidence="3" id="KW-0929">Antimicrobial</keyword>
<feature type="signal peptide" evidence="4">
    <location>
        <begin position="1"/>
        <end position="23"/>
    </location>
</feature>
<feature type="chain" id="PRO_5043121336" evidence="4">
    <location>
        <begin position="24"/>
        <end position="89"/>
    </location>
</feature>
<gene>
    <name evidence="5" type="ORF">ASIM_LOCUS17004</name>
</gene>
<keyword evidence="4" id="KW-0732">Signal</keyword>
<dbReference type="PROSITE" id="PS00268">
    <property type="entry name" value="CECROPIN"/>
    <property type="match status" value="1"/>
</dbReference>
<protein>
    <submittedName>
        <fullName evidence="7">Cecropin-P2</fullName>
    </submittedName>
</protein>
<evidence type="ECO:0000313" key="7">
    <source>
        <dbReference type="WBParaSite" id="ASIM_0001760101-mRNA-1"/>
    </source>
</evidence>
<dbReference type="Pfam" id="PF00272">
    <property type="entry name" value="Cecropin"/>
    <property type="match status" value="1"/>
</dbReference>
<name>A0A0M3K9F7_ANISI</name>
<accession>A0A0M3K9F7</accession>
<dbReference type="GO" id="GO:0019731">
    <property type="term" value="P:antibacterial humoral response"/>
    <property type="evidence" value="ECO:0007669"/>
    <property type="project" value="InterPro"/>
</dbReference>
<keyword evidence="6" id="KW-1185">Reference proteome</keyword>